<name>A0A143HEV5_9BACL</name>
<reference evidence="8" key="2">
    <citation type="submission" date="2016-03" db="EMBL/GenBank/DDBJ databases">
        <authorList>
            <person name="Ploux O."/>
        </authorList>
    </citation>
    <scope>NUCLEOTIDE SEQUENCE [LARGE SCALE GENOMIC DNA]</scope>
    <source>
        <strain evidence="8">PP9</strain>
    </source>
</reference>
<dbReference type="InterPro" id="IPR012925">
    <property type="entry name" value="TipAS_dom"/>
</dbReference>
<sequence>MEYSVKELAELSGVSSRTLRYYDEIGLLKPARWSEAGYRVYEEKQVDLLQQILFYRELGIELREIKRIVCDPSYDQLEALKGHYRELEQKRNHLDQLLSTVRQTISSRERGIRMSDSDKFAGFKEQLIEENEKNYGKEAREKYGEDTIDESNARLRDMSEEKFEKMKALEADILQLLKEAYATGNPASKKAQELADKHRQWLLYSWKSYSKEAHAGLAEMYLADERFKEYYDKAVQGGAQFLKEAILNYVATE</sequence>
<feature type="coiled-coil region" evidence="5">
    <location>
        <begin position="77"/>
        <end position="104"/>
    </location>
</feature>
<dbReference type="Pfam" id="PF07739">
    <property type="entry name" value="TipAS"/>
    <property type="match status" value="1"/>
</dbReference>
<evidence type="ECO:0000256" key="5">
    <source>
        <dbReference type="SAM" id="Coils"/>
    </source>
</evidence>
<dbReference type="AlphaFoldDB" id="A0A143HEV5"/>
<evidence type="ECO:0000256" key="3">
    <source>
        <dbReference type="ARBA" id="ARBA00023159"/>
    </source>
</evidence>
<dbReference type="OrthoDB" id="9814833at2"/>
<keyword evidence="3" id="KW-0010">Activator</keyword>
<dbReference type="InterPro" id="IPR036244">
    <property type="entry name" value="TipA-like_antibiotic-bd"/>
</dbReference>
<keyword evidence="2" id="KW-0238">DNA-binding</keyword>
<dbReference type="InterPro" id="IPR000551">
    <property type="entry name" value="MerR-type_HTH_dom"/>
</dbReference>
<feature type="coiled-coil region" evidence="5">
    <location>
        <begin position="152"/>
        <end position="179"/>
    </location>
</feature>
<evidence type="ECO:0000256" key="1">
    <source>
        <dbReference type="ARBA" id="ARBA00023015"/>
    </source>
</evidence>
<protein>
    <submittedName>
        <fullName evidence="7">MerR family transcriptional regulator</fullName>
    </submittedName>
</protein>
<dbReference type="PANTHER" id="PTHR30204">
    <property type="entry name" value="REDOX-CYCLING DRUG-SENSING TRANSCRIPTIONAL ACTIVATOR SOXR"/>
    <property type="match status" value="1"/>
</dbReference>
<feature type="domain" description="HTH merR-type" evidence="6">
    <location>
        <begin position="1"/>
        <end position="71"/>
    </location>
</feature>
<evidence type="ECO:0000256" key="2">
    <source>
        <dbReference type="ARBA" id="ARBA00023125"/>
    </source>
</evidence>
<proteinExistence type="predicted"/>
<dbReference type="KEGG" id="rst:ATY39_11385"/>
<keyword evidence="1" id="KW-0805">Transcription regulation</keyword>
<dbReference type="Pfam" id="PF13411">
    <property type="entry name" value="MerR_1"/>
    <property type="match status" value="1"/>
</dbReference>
<dbReference type="InterPro" id="IPR047057">
    <property type="entry name" value="MerR_fam"/>
</dbReference>
<keyword evidence="5" id="KW-0175">Coiled coil</keyword>
<dbReference type="PRINTS" id="PR00040">
    <property type="entry name" value="HTHMERR"/>
</dbReference>
<accession>A0A143HEV5</accession>
<dbReference type="EMBL" id="CP014806">
    <property type="protein sequence ID" value="AMW99969.1"/>
    <property type="molecule type" value="Genomic_DNA"/>
</dbReference>
<evidence type="ECO:0000256" key="4">
    <source>
        <dbReference type="ARBA" id="ARBA00023163"/>
    </source>
</evidence>
<evidence type="ECO:0000259" key="6">
    <source>
        <dbReference type="PROSITE" id="PS50937"/>
    </source>
</evidence>
<evidence type="ECO:0000313" key="8">
    <source>
        <dbReference type="Proteomes" id="UP000076021"/>
    </source>
</evidence>
<dbReference type="SMART" id="SM00422">
    <property type="entry name" value="HTH_MERR"/>
    <property type="match status" value="1"/>
</dbReference>
<dbReference type="Proteomes" id="UP000076021">
    <property type="component" value="Chromosome"/>
</dbReference>
<dbReference type="STRING" id="241244.ATY39_11385"/>
<dbReference type="CDD" id="cd01106">
    <property type="entry name" value="HTH_TipAL-Mta"/>
    <property type="match status" value="1"/>
</dbReference>
<gene>
    <name evidence="7" type="ORF">ATY39_11385</name>
</gene>
<keyword evidence="8" id="KW-1185">Reference proteome</keyword>
<dbReference type="SUPFAM" id="SSF89082">
    <property type="entry name" value="Antibiotic binding domain of TipA-like multidrug resistance regulators"/>
    <property type="match status" value="1"/>
</dbReference>
<organism evidence="7 8">
    <name type="scientific">Rummeliibacillus stabekisii</name>
    <dbReference type="NCBI Taxonomy" id="241244"/>
    <lineage>
        <taxon>Bacteria</taxon>
        <taxon>Bacillati</taxon>
        <taxon>Bacillota</taxon>
        <taxon>Bacilli</taxon>
        <taxon>Bacillales</taxon>
        <taxon>Caryophanaceae</taxon>
        <taxon>Rummeliibacillus</taxon>
    </lineage>
</organism>
<dbReference type="Gene3D" id="1.10.1660.10">
    <property type="match status" value="1"/>
</dbReference>
<dbReference type="RefSeq" id="WP_066789860.1">
    <property type="nucleotide sequence ID" value="NZ_CP014806.1"/>
</dbReference>
<dbReference type="GO" id="GO:0003700">
    <property type="term" value="F:DNA-binding transcription factor activity"/>
    <property type="evidence" value="ECO:0007669"/>
    <property type="project" value="InterPro"/>
</dbReference>
<dbReference type="SUPFAM" id="SSF46955">
    <property type="entry name" value="Putative DNA-binding domain"/>
    <property type="match status" value="1"/>
</dbReference>
<dbReference type="PROSITE" id="PS50937">
    <property type="entry name" value="HTH_MERR_2"/>
    <property type="match status" value="1"/>
</dbReference>
<dbReference type="GO" id="GO:0003677">
    <property type="term" value="F:DNA binding"/>
    <property type="evidence" value="ECO:0007669"/>
    <property type="project" value="UniProtKB-KW"/>
</dbReference>
<dbReference type="InterPro" id="IPR009061">
    <property type="entry name" value="DNA-bd_dom_put_sf"/>
</dbReference>
<reference evidence="7 8" key="1">
    <citation type="journal article" date="2016" name="Genome Announc.">
        <title>Whole-Genome Sequence of Rummeliibacillus stabekisii Strain PP9 Isolated from Antarctic Soil.</title>
        <authorList>
            <person name="da Mota F.F."/>
            <person name="Vollu R.E."/>
            <person name="Jurelevicius D."/>
            <person name="Seldin L."/>
        </authorList>
    </citation>
    <scope>NUCLEOTIDE SEQUENCE [LARGE SCALE GENOMIC DNA]</scope>
    <source>
        <strain evidence="7 8">PP9</strain>
    </source>
</reference>
<dbReference type="PANTHER" id="PTHR30204:SF90">
    <property type="entry name" value="HTH-TYPE TRANSCRIPTIONAL ACTIVATOR MTA"/>
    <property type="match status" value="1"/>
</dbReference>
<keyword evidence="4" id="KW-0804">Transcription</keyword>
<evidence type="ECO:0000313" key="7">
    <source>
        <dbReference type="EMBL" id="AMW99969.1"/>
    </source>
</evidence>
<dbReference type="Gene3D" id="1.10.490.50">
    <property type="entry name" value="Antibiotic binding domain of TipA-like multidrug resistance regulators"/>
    <property type="match status" value="1"/>
</dbReference>